<dbReference type="CDD" id="cd17756">
    <property type="entry name" value="MCM5"/>
    <property type="match status" value="1"/>
</dbReference>
<evidence type="ECO:0000256" key="5">
    <source>
        <dbReference type="ARBA" id="ARBA00022801"/>
    </source>
</evidence>
<dbReference type="GO" id="GO:0003688">
    <property type="term" value="F:DNA replication origin binding"/>
    <property type="evidence" value="ECO:0007669"/>
    <property type="project" value="UniProtKB-UniRule"/>
</dbReference>
<evidence type="ECO:0000256" key="9">
    <source>
        <dbReference type="ARBA" id="ARBA00023242"/>
    </source>
</evidence>
<keyword evidence="7 12" id="KW-0067">ATP-binding</keyword>
<keyword evidence="3 13" id="KW-0235">DNA replication</keyword>
<dbReference type="GO" id="GO:0031261">
    <property type="term" value="C:DNA replication preinitiation complex"/>
    <property type="evidence" value="ECO:0007669"/>
    <property type="project" value="UniProtKB-ARBA"/>
</dbReference>
<protein>
    <recommendedName>
        <fullName evidence="13">DNA replication licensing factor MCM5</fullName>
        <ecNumber evidence="13">3.6.4.12</ecNumber>
    </recommendedName>
</protein>
<dbReference type="GO" id="GO:0017116">
    <property type="term" value="F:single-stranded DNA helicase activity"/>
    <property type="evidence" value="ECO:0007669"/>
    <property type="project" value="TreeGrafter"/>
</dbReference>
<comment type="caution">
    <text evidence="15">The sequence shown here is derived from an EMBL/GenBank/DDBJ whole genome shotgun (WGS) entry which is preliminary data.</text>
</comment>
<dbReference type="InterPro" id="IPR001208">
    <property type="entry name" value="MCM_dom"/>
</dbReference>
<evidence type="ECO:0000256" key="3">
    <source>
        <dbReference type="ARBA" id="ARBA00022705"/>
    </source>
</evidence>
<dbReference type="Pfam" id="PF21933">
    <property type="entry name" value="MCM5_C"/>
    <property type="match status" value="1"/>
</dbReference>
<dbReference type="FunFam" id="2.20.28.10:FF:000005">
    <property type="entry name" value="DNA helicase"/>
    <property type="match status" value="1"/>
</dbReference>
<dbReference type="Pfam" id="PF14551">
    <property type="entry name" value="MCM_N"/>
    <property type="match status" value="1"/>
</dbReference>
<evidence type="ECO:0000259" key="14">
    <source>
        <dbReference type="PROSITE" id="PS50051"/>
    </source>
</evidence>
<dbReference type="PROSITE" id="PS50051">
    <property type="entry name" value="MCM_2"/>
    <property type="match status" value="1"/>
</dbReference>
<dbReference type="Pfam" id="PF17207">
    <property type="entry name" value="MCM_OB"/>
    <property type="match status" value="1"/>
</dbReference>
<dbReference type="SUPFAM" id="SSF50249">
    <property type="entry name" value="Nucleic acid-binding proteins"/>
    <property type="match status" value="1"/>
</dbReference>
<dbReference type="InterPro" id="IPR041562">
    <property type="entry name" value="MCM_lid"/>
</dbReference>
<keyword evidence="4 12" id="KW-0547">Nucleotide-binding</keyword>
<dbReference type="Gene3D" id="2.20.28.10">
    <property type="match status" value="1"/>
</dbReference>
<name>A0AAE1Z9Y6_SCHME</name>
<dbReference type="InterPro" id="IPR033762">
    <property type="entry name" value="MCM_OB"/>
</dbReference>
<dbReference type="AlphaFoldDB" id="A0AAE1Z9Y6"/>
<comment type="similarity">
    <text evidence="2 12">Belongs to the MCM family.</text>
</comment>
<evidence type="ECO:0000313" key="15">
    <source>
        <dbReference type="EMBL" id="KAK4469582.1"/>
    </source>
</evidence>
<dbReference type="GO" id="GO:0006270">
    <property type="term" value="P:DNA replication initiation"/>
    <property type="evidence" value="ECO:0007669"/>
    <property type="project" value="UniProtKB-UniRule"/>
</dbReference>
<evidence type="ECO:0000256" key="12">
    <source>
        <dbReference type="RuleBase" id="RU004070"/>
    </source>
</evidence>
<dbReference type="PANTHER" id="PTHR11630:SF42">
    <property type="entry name" value="DNA REPLICATION LICENSING FACTOR MCM5"/>
    <property type="match status" value="1"/>
</dbReference>
<organism evidence="15 16">
    <name type="scientific">Schistosoma mekongi</name>
    <name type="common">Parasitic worm</name>
    <dbReference type="NCBI Taxonomy" id="38744"/>
    <lineage>
        <taxon>Eukaryota</taxon>
        <taxon>Metazoa</taxon>
        <taxon>Spiralia</taxon>
        <taxon>Lophotrochozoa</taxon>
        <taxon>Platyhelminthes</taxon>
        <taxon>Trematoda</taxon>
        <taxon>Digenea</taxon>
        <taxon>Strigeidida</taxon>
        <taxon>Schistosomatoidea</taxon>
        <taxon>Schistosomatidae</taxon>
        <taxon>Schistosoma</taxon>
    </lineage>
</organism>
<evidence type="ECO:0000256" key="11">
    <source>
        <dbReference type="ARBA" id="ARBA00048432"/>
    </source>
</evidence>
<dbReference type="GO" id="GO:0000727">
    <property type="term" value="P:double-strand break repair via break-induced replication"/>
    <property type="evidence" value="ECO:0007669"/>
    <property type="project" value="TreeGrafter"/>
</dbReference>
<proteinExistence type="inferred from homology"/>
<evidence type="ECO:0000256" key="10">
    <source>
        <dbReference type="ARBA" id="ARBA00023306"/>
    </source>
</evidence>
<dbReference type="GO" id="GO:0042555">
    <property type="term" value="C:MCM complex"/>
    <property type="evidence" value="ECO:0007669"/>
    <property type="project" value="UniProtKB-UniRule"/>
</dbReference>
<dbReference type="InterPro" id="IPR031327">
    <property type="entry name" value="MCM"/>
</dbReference>
<dbReference type="GO" id="GO:0005524">
    <property type="term" value="F:ATP binding"/>
    <property type="evidence" value="ECO:0007669"/>
    <property type="project" value="UniProtKB-UniRule"/>
</dbReference>
<dbReference type="GO" id="GO:0003697">
    <property type="term" value="F:single-stranded DNA binding"/>
    <property type="evidence" value="ECO:0007669"/>
    <property type="project" value="TreeGrafter"/>
</dbReference>
<dbReference type="FunFam" id="3.40.50.300:FF:000241">
    <property type="entry name" value="DNA helicase"/>
    <property type="match status" value="1"/>
</dbReference>
<keyword evidence="8 12" id="KW-0238">DNA-binding</keyword>
<dbReference type="SMART" id="SM00350">
    <property type="entry name" value="MCM"/>
    <property type="match status" value="1"/>
</dbReference>
<dbReference type="Proteomes" id="UP001292079">
    <property type="component" value="Unassembled WGS sequence"/>
</dbReference>
<accession>A0AAE1Z9Y6</accession>
<evidence type="ECO:0000256" key="13">
    <source>
        <dbReference type="RuleBase" id="RU368063"/>
    </source>
</evidence>
<sequence>MSGFDQGAVYFSDSLFQQTRDQDNLANVQFAKRKFKEFIRQYNDGGFDFKYRDQIKKNYGLKKYFIVVKLRDLNNYDSSLTQELTNRPSEYLPAFEEAVTEVATELIRLGDDETHIEPSQVLFEWDSNAVSLRDVHSEEVSKLVKISGIAISSSGVRAKAVRLSLQCRGCRQFLPNLPVKPGLEGFTLPRKCPSAQIGGQATRCPIDPFFIVPDKCHCVDFQTIKLQETPETVPHGEMPRHTLLYCDRYLCEQVVPGNRITVVGVYCIRVTVSNKRTGANERSNAGVRQPYIRVLGLTIDTEGPGRSAFVSGNTKGAAATLTENEEEELMALANSPDIYERLARSIAPSIYGSTDIKKAIACLLFGGSRKRLPDGLMRRGDINMLMLGDPGTAKSQLLKFVERCSPVGIYTSGKGSSAAGLTASVTRDPNTRNFIMEGGAMVLADGGVVCIDEFDKMREDDRVAIHEAMEQQTISIAKAGITTTLNSRCSVLAAANSVFGRWDDTKGEDNIDFMPTILSRFDMIFVIRDEHDSQRDTTLAKHVMQVHLHGNDPVGVNPMDTESSDEIPLSTLRRFIAFARERCGPRLSEQAAEKLSNQYVLMRSGSTRYEQETGKRCSIPITVRQLEAVIRISESLAKMRLAAFATEQDVEEALRLFHVSTLEAAMSGSLEGAEGFTTQEEHELILRLEKQLKKRFIIGSQVSEYAIIQDFTRQGFSERAVTKVLHYMIRRGEVQYRMQRRILYRIK</sequence>
<keyword evidence="5 13" id="KW-0378">Hydrolase</keyword>
<dbReference type="SUPFAM" id="SSF52540">
    <property type="entry name" value="P-loop containing nucleoside triphosphate hydrolases"/>
    <property type="match status" value="1"/>
</dbReference>
<evidence type="ECO:0000256" key="4">
    <source>
        <dbReference type="ARBA" id="ARBA00022741"/>
    </source>
</evidence>
<reference evidence="15" key="2">
    <citation type="journal article" date="2023" name="Infect Dis Poverty">
        <title>Chromosome-scale genome of the human blood fluke Schistosoma mekongi and its implications for public health.</title>
        <authorList>
            <person name="Zhou M."/>
            <person name="Xu L."/>
            <person name="Xu D."/>
            <person name="Chen W."/>
            <person name="Khan J."/>
            <person name="Hu Y."/>
            <person name="Huang H."/>
            <person name="Wei H."/>
            <person name="Zhang Y."/>
            <person name="Chusongsang P."/>
            <person name="Tanasarnprasert K."/>
            <person name="Hu X."/>
            <person name="Limpanont Y."/>
            <person name="Lv Z."/>
        </authorList>
    </citation>
    <scope>NUCLEOTIDE SEQUENCE</scope>
    <source>
        <strain evidence="15">LV_2022a</strain>
    </source>
</reference>
<dbReference type="InterPro" id="IPR012340">
    <property type="entry name" value="NA-bd_OB-fold"/>
</dbReference>
<comment type="subunit">
    <text evidence="13">Component of the MCM2-7 complex.</text>
</comment>
<keyword evidence="10 13" id="KW-0131">Cell cycle</keyword>
<dbReference type="EC" id="3.6.4.12" evidence="13"/>
<gene>
    <name evidence="15" type="ORF">MN116_007119</name>
</gene>
<dbReference type="PRINTS" id="PR01657">
    <property type="entry name" value="MCMFAMILY"/>
</dbReference>
<evidence type="ECO:0000256" key="7">
    <source>
        <dbReference type="ARBA" id="ARBA00022840"/>
    </source>
</evidence>
<evidence type="ECO:0000256" key="8">
    <source>
        <dbReference type="ARBA" id="ARBA00023125"/>
    </source>
</evidence>
<dbReference type="Gene3D" id="3.40.50.300">
    <property type="entry name" value="P-loop containing nucleotide triphosphate hydrolases"/>
    <property type="match status" value="1"/>
</dbReference>
<feature type="domain" description="MCM C-terminal AAA(+) ATPase" evidence="14">
    <location>
        <begin position="338"/>
        <end position="543"/>
    </location>
</feature>
<keyword evidence="9 13" id="KW-0539">Nucleus</keyword>
<comment type="catalytic activity">
    <reaction evidence="11">
        <text>ATP + H2O = ADP + phosphate + H(+)</text>
        <dbReference type="Rhea" id="RHEA:13065"/>
        <dbReference type="ChEBI" id="CHEBI:15377"/>
        <dbReference type="ChEBI" id="CHEBI:15378"/>
        <dbReference type="ChEBI" id="CHEBI:30616"/>
        <dbReference type="ChEBI" id="CHEBI:43474"/>
        <dbReference type="ChEBI" id="CHEBI:456216"/>
        <dbReference type="EC" id="3.6.4.12"/>
    </reaction>
    <physiologicalReaction direction="left-to-right" evidence="11">
        <dbReference type="Rhea" id="RHEA:13066"/>
    </physiologicalReaction>
</comment>
<dbReference type="Gene3D" id="3.30.1640.10">
    <property type="entry name" value="mini-chromosome maintenance (MCM) complex, chain A, domain 1"/>
    <property type="match status" value="1"/>
</dbReference>
<comment type="subcellular location">
    <subcellularLocation>
        <location evidence="1 13">Nucleus</location>
    </subcellularLocation>
</comment>
<reference evidence="15" key="1">
    <citation type="submission" date="2022-04" db="EMBL/GenBank/DDBJ databases">
        <authorList>
            <person name="Xu L."/>
            <person name="Lv Z."/>
        </authorList>
    </citation>
    <scope>NUCLEOTIDE SEQUENCE</scope>
    <source>
        <strain evidence="15">LV_2022a</strain>
    </source>
</reference>
<dbReference type="PRINTS" id="PR01661">
    <property type="entry name" value="MCMPROTEIN5"/>
</dbReference>
<dbReference type="GO" id="GO:0043138">
    <property type="term" value="F:3'-5' DNA helicase activity"/>
    <property type="evidence" value="ECO:0007669"/>
    <property type="project" value="TreeGrafter"/>
</dbReference>
<dbReference type="Pfam" id="PF00493">
    <property type="entry name" value="MCM"/>
    <property type="match status" value="1"/>
</dbReference>
<dbReference type="InterPro" id="IPR008048">
    <property type="entry name" value="MCM5"/>
</dbReference>
<dbReference type="Pfam" id="PF17855">
    <property type="entry name" value="MCM_lid"/>
    <property type="match status" value="1"/>
</dbReference>
<dbReference type="InterPro" id="IPR027925">
    <property type="entry name" value="MCM_N"/>
</dbReference>
<dbReference type="Gene3D" id="2.40.50.140">
    <property type="entry name" value="Nucleic acid-binding proteins"/>
    <property type="match status" value="1"/>
</dbReference>
<dbReference type="InterPro" id="IPR018525">
    <property type="entry name" value="MCM_CS"/>
</dbReference>
<keyword evidence="6 13" id="KW-0347">Helicase</keyword>
<dbReference type="InterPro" id="IPR054125">
    <property type="entry name" value="MCM5_C"/>
</dbReference>
<dbReference type="GO" id="GO:0000228">
    <property type="term" value="C:nuclear chromosome"/>
    <property type="evidence" value="ECO:0007669"/>
    <property type="project" value="UniProtKB-ARBA"/>
</dbReference>
<dbReference type="GO" id="GO:0016787">
    <property type="term" value="F:hydrolase activity"/>
    <property type="evidence" value="ECO:0007669"/>
    <property type="project" value="UniProtKB-KW"/>
</dbReference>
<dbReference type="PROSITE" id="PS00847">
    <property type="entry name" value="MCM_1"/>
    <property type="match status" value="1"/>
</dbReference>
<comment type="function">
    <text evidence="13">Acts as component of the MCM2-7 complex (MCM complex) which is the replicative helicase essential for 'once per cell cycle' DNA replication initiation and elongation in eukaryotic cells. The active ATPase sites in the MCM2-7 ring are formed through the interaction surfaces of two neighboring subunits such that a critical structure of a conserved arginine finger motif is provided in trans relative to the ATP-binding site of the Walker A box of the adjacent subunit. The six ATPase active sites, however, are likely to contribute differentially to the complex helicase activity.</text>
</comment>
<evidence type="ECO:0000313" key="16">
    <source>
        <dbReference type="Proteomes" id="UP001292079"/>
    </source>
</evidence>
<evidence type="ECO:0000256" key="6">
    <source>
        <dbReference type="ARBA" id="ARBA00022806"/>
    </source>
</evidence>
<dbReference type="PANTHER" id="PTHR11630">
    <property type="entry name" value="DNA REPLICATION LICENSING FACTOR MCM FAMILY MEMBER"/>
    <property type="match status" value="1"/>
</dbReference>
<evidence type="ECO:0000256" key="1">
    <source>
        <dbReference type="ARBA" id="ARBA00004123"/>
    </source>
</evidence>
<evidence type="ECO:0000256" key="2">
    <source>
        <dbReference type="ARBA" id="ARBA00008010"/>
    </source>
</evidence>
<keyword evidence="16" id="KW-1185">Reference proteome</keyword>
<dbReference type="EMBL" id="JALJAT010000005">
    <property type="protein sequence ID" value="KAK4469582.1"/>
    <property type="molecule type" value="Genomic_DNA"/>
</dbReference>
<dbReference type="InterPro" id="IPR027417">
    <property type="entry name" value="P-loop_NTPase"/>
</dbReference>